<keyword evidence="3" id="KW-1185">Reference proteome</keyword>
<feature type="region of interest" description="Disordered" evidence="1">
    <location>
        <begin position="95"/>
        <end position="121"/>
    </location>
</feature>
<comment type="caution">
    <text evidence="2">The sequence shown here is derived from an EMBL/GenBank/DDBJ whole genome shotgun (WGS) entry which is preliminary data.</text>
</comment>
<evidence type="ECO:0000256" key="1">
    <source>
        <dbReference type="SAM" id="MobiDB-lite"/>
    </source>
</evidence>
<gene>
    <name evidence="2" type="ORF">BDP27DRAFT_1357320</name>
</gene>
<dbReference type="EMBL" id="JADNRY010000004">
    <property type="protein sequence ID" value="KAF9077183.1"/>
    <property type="molecule type" value="Genomic_DNA"/>
</dbReference>
<sequence length="198" mass="21844">MDDLGPKTLECSLTNTVASARRPVGSRVHRWDAQHSAVISQSEPQYYLAEASKLQKASLLVKLFREGSPSRNGSFGLNSIHICASRQFHNVAGKNNSFGGKNKEQRIQTAESNSYKDERSWIEGEQKNIKDTQGLEDGGMGVSTAAHCIQRGFFAGGPRESKEVGIDYKDEAERQKTPAVMENKTTVKPNPPFTGTWD</sequence>
<evidence type="ECO:0000313" key="2">
    <source>
        <dbReference type="EMBL" id="KAF9077183.1"/>
    </source>
</evidence>
<reference evidence="2" key="1">
    <citation type="submission" date="2020-11" db="EMBL/GenBank/DDBJ databases">
        <authorList>
            <consortium name="DOE Joint Genome Institute"/>
            <person name="Ahrendt S."/>
            <person name="Riley R."/>
            <person name="Andreopoulos W."/>
            <person name="Labutti K."/>
            <person name="Pangilinan J."/>
            <person name="Ruiz-Duenas F.J."/>
            <person name="Barrasa J.M."/>
            <person name="Sanchez-Garcia M."/>
            <person name="Camarero S."/>
            <person name="Miyauchi S."/>
            <person name="Serrano A."/>
            <person name="Linde D."/>
            <person name="Babiker R."/>
            <person name="Drula E."/>
            <person name="Ayuso-Fernandez I."/>
            <person name="Pacheco R."/>
            <person name="Padilla G."/>
            <person name="Ferreira P."/>
            <person name="Barriuso J."/>
            <person name="Kellner H."/>
            <person name="Castanera R."/>
            <person name="Alfaro M."/>
            <person name="Ramirez L."/>
            <person name="Pisabarro A.G."/>
            <person name="Kuo A."/>
            <person name="Tritt A."/>
            <person name="Lipzen A."/>
            <person name="He G."/>
            <person name="Yan M."/>
            <person name="Ng V."/>
            <person name="Cullen D."/>
            <person name="Martin F."/>
            <person name="Rosso M.-N."/>
            <person name="Henrissat B."/>
            <person name="Hibbett D."/>
            <person name="Martinez A.T."/>
            <person name="Grigoriev I.V."/>
        </authorList>
    </citation>
    <scope>NUCLEOTIDE SEQUENCE</scope>
    <source>
        <strain evidence="2">AH 40177</strain>
    </source>
</reference>
<accession>A0A9P5Q7Y6</accession>
<name>A0A9P5Q7Y6_9AGAR</name>
<dbReference type="AlphaFoldDB" id="A0A9P5Q7Y6"/>
<protein>
    <submittedName>
        <fullName evidence="2">Uncharacterized protein</fullName>
    </submittedName>
</protein>
<proteinExistence type="predicted"/>
<feature type="region of interest" description="Disordered" evidence="1">
    <location>
        <begin position="169"/>
        <end position="198"/>
    </location>
</feature>
<evidence type="ECO:0000313" key="3">
    <source>
        <dbReference type="Proteomes" id="UP000772434"/>
    </source>
</evidence>
<organism evidence="2 3">
    <name type="scientific">Rhodocollybia butyracea</name>
    <dbReference type="NCBI Taxonomy" id="206335"/>
    <lineage>
        <taxon>Eukaryota</taxon>
        <taxon>Fungi</taxon>
        <taxon>Dikarya</taxon>
        <taxon>Basidiomycota</taxon>
        <taxon>Agaricomycotina</taxon>
        <taxon>Agaricomycetes</taxon>
        <taxon>Agaricomycetidae</taxon>
        <taxon>Agaricales</taxon>
        <taxon>Marasmiineae</taxon>
        <taxon>Omphalotaceae</taxon>
        <taxon>Rhodocollybia</taxon>
    </lineage>
</organism>
<dbReference type="Proteomes" id="UP000772434">
    <property type="component" value="Unassembled WGS sequence"/>
</dbReference>